<evidence type="ECO:0000256" key="1">
    <source>
        <dbReference type="SAM" id="MobiDB-lite"/>
    </source>
</evidence>
<organism evidence="2 3">
    <name type="scientific">Anopheles maculatus</name>
    <dbReference type="NCBI Taxonomy" id="74869"/>
    <lineage>
        <taxon>Eukaryota</taxon>
        <taxon>Metazoa</taxon>
        <taxon>Ecdysozoa</taxon>
        <taxon>Arthropoda</taxon>
        <taxon>Hexapoda</taxon>
        <taxon>Insecta</taxon>
        <taxon>Pterygota</taxon>
        <taxon>Neoptera</taxon>
        <taxon>Endopterygota</taxon>
        <taxon>Diptera</taxon>
        <taxon>Nematocera</taxon>
        <taxon>Culicoidea</taxon>
        <taxon>Culicidae</taxon>
        <taxon>Anophelinae</taxon>
        <taxon>Anopheles</taxon>
        <taxon>Anopheles maculatus group</taxon>
    </lineage>
</organism>
<feature type="compositionally biased region" description="Basic residues" evidence="1">
    <location>
        <begin position="167"/>
        <end position="177"/>
    </location>
</feature>
<feature type="region of interest" description="Disordered" evidence="1">
    <location>
        <begin position="1"/>
        <end position="243"/>
    </location>
</feature>
<feature type="region of interest" description="Disordered" evidence="1">
    <location>
        <begin position="312"/>
        <end position="375"/>
    </location>
</feature>
<feature type="compositionally biased region" description="Polar residues" evidence="1">
    <location>
        <begin position="259"/>
        <end position="270"/>
    </location>
</feature>
<feature type="compositionally biased region" description="Low complexity" evidence="1">
    <location>
        <begin position="147"/>
        <end position="166"/>
    </location>
</feature>
<feature type="compositionally biased region" description="Low complexity" evidence="1">
    <location>
        <begin position="1"/>
        <end position="14"/>
    </location>
</feature>
<feature type="region of interest" description="Disordered" evidence="1">
    <location>
        <begin position="388"/>
        <end position="457"/>
    </location>
</feature>
<reference evidence="3" key="1">
    <citation type="submission" date="2013-09" db="EMBL/GenBank/DDBJ databases">
        <title>The Genome Sequence of Anopheles maculatus species B.</title>
        <authorList>
            <consortium name="The Broad Institute Genomics Platform"/>
            <person name="Neafsey D.E."/>
            <person name="Besansky N."/>
            <person name="Howell P."/>
            <person name="Walton C."/>
            <person name="Young S.K."/>
            <person name="Zeng Q."/>
            <person name="Gargeya S."/>
            <person name="Fitzgerald M."/>
            <person name="Haas B."/>
            <person name="Abouelleil A."/>
            <person name="Allen A.W."/>
            <person name="Alvarado L."/>
            <person name="Arachchi H.M."/>
            <person name="Berlin A.M."/>
            <person name="Chapman S.B."/>
            <person name="Gainer-Dewar J."/>
            <person name="Goldberg J."/>
            <person name="Griggs A."/>
            <person name="Gujja S."/>
            <person name="Hansen M."/>
            <person name="Howarth C."/>
            <person name="Imamovic A."/>
            <person name="Ireland A."/>
            <person name="Larimer J."/>
            <person name="McCowan C."/>
            <person name="Murphy C."/>
            <person name="Pearson M."/>
            <person name="Poon T.W."/>
            <person name="Priest M."/>
            <person name="Roberts A."/>
            <person name="Saif S."/>
            <person name="Shea T."/>
            <person name="Sisk P."/>
            <person name="Sykes S."/>
            <person name="Wortman J."/>
            <person name="Nusbaum C."/>
            <person name="Birren B."/>
        </authorList>
    </citation>
    <scope>NUCLEOTIDE SEQUENCE [LARGE SCALE GENOMIC DNA]</scope>
    <source>
        <strain evidence="3">maculatus3</strain>
    </source>
</reference>
<dbReference type="EnsemblMetazoa" id="AMAM006330-RA">
    <property type="protein sequence ID" value="AMAM006330-PA"/>
    <property type="gene ID" value="AMAM006330"/>
</dbReference>
<feature type="compositionally biased region" description="Polar residues" evidence="1">
    <location>
        <begin position="388"/>
        <end position="402"/>
    </location>
</feature>
<proteinExistence type="predicted"/>
<accession>A0A182SGI7</accession>
<feature type="compositionally biased region" description="Low complexity" evidence="1">
    <location>
        <begin position="185"/>
        <end position="210"/>
    </location>
</feature>
<feature type="compositionally biased region" description="Low complexity" evidence="1">
    <location>
        <begin position="57"/>
        <end position="74"/>
    </location>
</feature>
<feature type="compositionally biased region" description="Polar residues" evidence="1">
    <location>
        <begin position="211"/>
        <end position="220"/>
    </location>
</feature>
<feature type="compositionally biased region" description="Polar residues" evidence="1">
    <location>
        <begin position="447"/>
        <end position="457"/>
    </location>
</feature>
<evidence type="ECO:0000313" key="3">
    <source>
        <dbReference type="Proteomes" id="UP000075901"/>
    </source>
</evidence>
<sequence length="483" mass="51349">MSHQQVVQQQQPQQLLESQWESPAESKHDPMAMVKNLQRPTLDETSGESSRAIVTETSKASKSSRSGSSSGGATKSRRKKADATDKISSKTNGLQQAQQAATSNREVERSQDEITRNDRVSIKSEHDAGDGLEQRWHYGVPNGDVGFSAPSSSPSSSSVAFFPTSPHSHHHHPHYPYHPHPSLHPLPHHGGVASQSEGSTSSTSSVSYTTLLNVPQTTSTRNEDERQRWPSVAAQSQQSQDKVVVPNIEEELGFLAEHNNGSGSPRTQATAKPAGETDNEAGPASAAPKKLNIPDNMNKGFMASYLKFLQGEREGSPPPVMRAGRKATWAKPVPSTPSGPAKHGVAASTASGTKDTPSANKANDVSNGGIPAASENLSANYSIPALQTSKTVASQQQQQPTPNAARKRKYNTPSSPAGSNHEGNAHSVEDSGGGSVATDANKKLANSVVQPPAVSSPNIIISVPKKARYLQQQHLLQSQQTDV</sequence>
<keyword evidence="3" id="KW-1185">Reference proteome</keyword>
<name>A0A182SGI7_9DIPT</name>
<feature type="compositionally biased region" description="Basic and acidic residues" evidence="1">
    <location>
        <begin position="105"/>
        <end position="136"/>
    </location>
</feature>
<dbReference type="AlphaFoldDB" id="A0A182SGI7"/>
<dbReference type="Proteomes" id="UP000075901">
    <property type="component" value="Unassembled WGS sequence"/>
</dbReference>
<feature type="compositionally biased region" description="Polar residues" evidence="1">
    <location>
        <begin position="89"/>
        <end position="104"/>
    </location>
</feature>
<feature type="compositionally biased region" description="Polar residues" evidence="1">
    <location>
        <begin position="348"/>
        <end position="366"/>
    </location>
</feature>
<feature type="compositionally biased region" description="Polar residues" evidence="1">
    <location>
        <begin position="411"/>
        <end position="422"/>
    </location>
</feature>
<protein>
    <submittedName>
        <fullName evidence="2">Uncharacterized protein</fullName>
    </submittedName>
</protein>
<evidence type="ECO:0000313" key="2">
    <source>
        <dbReference type="EnsemblMetazoa" id="AMAM006330-PA"/>
    </source>
</evidence>
<dbReference type="VEuPathDB" id="VectorBase:AMAM006330"/>
<feature type="region of interest" description="Disordered" evidence="1">
    <location>
        <begin position="255"/>
        <end position="297"/>
    </location>
</feature>
<reference evidence="2" key="2">
    <citation type="submission" date="2020-05" db="UniProtKB">
        <authorList>
            <consortium name="EnsemblMetazoa"/>
        </authorList>
    </citation>
    <scope>IDENTIFICATION</scope>
    <source>
        <strain evidence="2">maculatus3</strain>
    </source>
</reference>